<dbReference type="Proteomes" id="UP000654075">
    <property type="component" value="Unassembled WGS sequence"/>
</dbReference>
<dbReference type="InterPro" id="IPR039994">
    <property type="entry name" value="NO66-like"/>
</dbReference>
<dbReference type="GO" id="GO:0032453">
    <property type="term" value="F:histone H3K4 demethylase activity"/>
    <property type="evidence" value="ECO:0007669"/>
    <property type="project" value="TreeGrafter"/>
</dbReference>
<dbReference type="GO" id="GO:0005730">
    <property type="term" value="C:nucleolus"/>
    <property type="evidence" value="ECO:0007669"/>
    <property type="project" value="TreeGrafter"/>
</dbReference>
<dbReference type="GO" id="GO:0005506">
    <property type="term" value="F:iron ion binding"/>
    <property type="evidence" value="ECO:0007669"/>
    <property type="project" value="UniProtKB-UniRule"/>
</dbReference>
<keyword evidence="5" id="KW-1185">Reference proteome</keyword>
<evidence type="ECO:0000313" key="4">
    <source>
        <dbReference type="EMBL" id="CAE8626493.1"/>
    </source>
</evidence>
<keyword evidence="1 2" id="KW-0408">Iron</keyword>
<dbReference type="AlphaFoldDB" id="A0A813GTK9"/>
<evidence type="ECO:0000256" key="1">
    <source>
        <dbReference type="ARBA" id="ARBA00023004"/>
    </source>
</evidence>
<keyword evidence="2" id="KW-0539">Nucleus</keyword>
<feature type="non-terminal residue" evidence="4">
    <location>
        <position position="194"/>
    </location>
</feature>
<gene>
    <name evidence="4" type="ORF">PGLA1383_LOCUS43426</name>
</gene>
<sequence length="194" mass="21267">YSRSSEPEGMVTHHGGSSSSSGRKRPLRAKPQGGLEGQEQWVSRFATMSPCEAFSWLVHPMSVEDFLEQYWEKKPLHLSRGEPSRFGDLLPESVIEQQLRSREGLTFGQDINVARCGADGLQVMCNGTGRADASAVARKVKEESCSVQVVHPQRFSAPLAALMARLEAHVGCLWGANSFRTPSGGMGFKAHHDE</sequence>
<dbReference type="Gene3D" id="2.60.120.650">
    <property type="entry name" value="Cupin"/>
    <property type="match status" value="1"/>
</dbReference>
<organism evidence="4 5">
    <name type="scientific">Polarella glacialis</name>
    <name type="common">Dinoflagellate</name>
    <dbReference type="NCBI Taxonomy" id="89957"/>
    <lineage>
        <taxon>Eukaryota</taxon>
        <taxon>Sar</taxon>
        <taxon>Alveolata</taxon>
        <taxon>Dinophyceae</taxon>
        <taxon>Suessiales</taxon>
        <taxon>Suessiaceae</taxon>
        <taxon>Polarella</taxon>
    </lineage>
</organism>
<name>A0A813GTK9_POLGL</name>
<keyword evidence="2" id="KW-0479">Metal-binding</keyword>
<reference evidence="4" key="1">
    <citation type="submission" date="2021-02" db="EMBL/GenBank/DDBJ databases">
        <authorList>
            <person name="Dougan E. K."/>
            <person name="Rhodes N."/>
            <person name="Thang M."/>
            <person name="Chan C."/>
        </authorList>
    </citation>
    <scope>NUCLEOTIDE SEQUENCE</scope>
</reference>
<comment type="similarity">
    <text evidence="2">Belongs to the ROX family.</text>
</comment>
<dbReference type="SUPFAM" id="SSF51197">
    <property type="entry name" value="Clavaminate synthase-like"/>
    <property type="match status" value="1"/>
</dbReference>
<comment type="function">
    <text evidence="2">Oxygenase that can act as both a histone lysine demethylase and a ribosomal histidine hydroxylase.</text>
</comment>
<comment type="caution">
    <text evidence="4">The sequence shown here is derived from an EMBL/GenBank/DDBJ whole genome shotgun (WGS) entry which is preliminary data.</text>
</comment>
<comment type="cofactor">
    <cofactor evidence="2">
        <name>Fe(2+)</name>
        <dbReference type="ChEBI" id="CHEBI:29033"/>
    </cofactor>
    <text evidence="2">Binds 1 Fe(2+) ion per subunit.</text>
</comment>
<dbReference type="PANTHER" id="PTHR13096:SF8">
    <property type="entry name" value="RIBOSOMAL OXYGENASE 1"/>
    <property type="match status" value="1"/>
</dbReference>
<keyword evidence="2" id="KW-0223">Dioxygenase</keyword>
<keyword evidence="2" id="KW-0804">Transcription</keyword>
<dbReference type="EMBL" id="CAJNNV010028978">
    <property type="protein sequence ID" value="CAE8626493.1"/>
    <property type="molecule type" value="Genomic_DNA"/>
</dbReference>
<proteinExistence type="inferred from homology"/>
<dbReference type="EC" id="1.14.11.-" evidence="2"/>
<protein>
    <recommendedName>
        <fullName evidence="2">Bifunctional lysine-specific demethylase and histidyl-hydroxylase</fullName>
        <ecNumber evidence="2">1.14.11.-</ecNumber>
    </recommendedName>
</protein>
<evidence type="ECO:0000313" key="5">
    <source>
        <dbReference type="Proteomes" id="UP000654075"/>
    </source>
</evidence>
<dbReference type="PANTHER" id="PTHR13096">
    <property type="entry name" value="MINA53 MYC INDUCED NUCLEAR ANTIGEN"/>
    <property type="match status" value="1"/>
</dbReference>
<keyword evidence="2" id="KW-0560">Oxidoreductase</keyword>
<evidence type="ECO:0000256" key="2">
    <source>
        <dbReference type="RuleBase" id="RU366061"/>
    </source>
</evidence>
<evidence type="ECO:0000256" key="3">
    <source>
        <dbReference type="SAM" id="MobiDB-lite"/>
    </source>
</evidence>
<keyword evidence="2" id="KW-0805">Transcription regulation</keyword>
<feature type="region of interest" description="Disordered" evidence="3">
    <location>
        <begin position="1"/>
        <end position="36"/>
    </location>
</feature>
<comment type="subcellular location">
    <subcellularLocation>
        <location evidence="2">Nucleus</location>
    </subcellularLocation>
</comment>
<feature type="non-terminal residue" evidence="4">
    <location>
        <position position="1"/>
    </location>
</feature>
<accession>A0A813GTK9</accession>
<dbReference type="GO" id="GO:0051864">
    <property type="term" value="F:histone H3K36 demethylase activity"/>
    <property type="evidence" value="ECO:0007669"/>
    <property type="project" value="TreeGrafter"/>
</dbReference>
<dbReference type="OrthoDB" id="448194at2759"/>